<proteinExistence type="predicted"/>
<dbReference type="AlphaFoldDB" id="A0A1F6M4P0"/>
<reference evidence="1 2" key="1">
    <citation type="journal article" date="2016" name="Nat. Commun.">
        <title>Thousands of microbial genomes shed light on interconnected biogeochemical processes in an aquifer system.</title>
        <authorList>
            <person name="Anantharaman K."/>
            <person name="Brown C.T."/>
            <person name="Hug L.A."/>
            <person name="Sharon I."/>
            <person name="Castelle C.J."/>
            <person name="Probst A.J."/>
            <person name="Thomas B.C."/>
            <person name="Singh A."/>
            <person name="Wilkins M.J."/>
            <person name="Karaoz U."/>
            <person name="Brodie E.L."/>
            <person name="Williams K.H."/>
            <person name="Hubbard S.S."/>
            <person name="Banfield J.F."/>
        </authorList>
    </citation>
    <scope>NUCLEOTIDE SEQUENCE [LARGE SCALE GENOMIC DNA]</scope>
</reference>
<name>A0A1F6M4P0_9BACT</name>
<protein>
    <submittedName>
        <fullName evidence="1">Uncharacterized protein</fullName>
    </submittedName>
</protein>
<sequence>MEQSRDLWSEIHATLDRIQKEKNIFYREEAFKDPEVAPLISQSKELTRQIEELGLEVIRENIKRFNLDDLQVTARRDIKSKRYGEVVRTVDVGNGRLSEFIPSHLQPKAELTEGSTEEMDPMLLICVGDEQIGYFNGDLFQFTSAPDLRTCVGWVVACGFGREKLLKEYDLVREVSKLENAIKKARPLFEANDEKALKELFFEGDWKKAMTDVMSRGKGSEMGGDGLYVVITTFWKVATRTILGKEHPGFKFAY</sequence>
<gene>
    <name evidence="1" type="ORF">A3B90_00990</name>
</gene>
<dbReference type="Proteomes" id="UP000178742">
    <property type="component" value="Unassembled WGS sequence"/>
</dbReference>
<evidence type="ECO:0000313" key="2">
    <source>
        <dbReference type="Proteomes" id="UP000178742"/>
    </source>
</evidence>
<evidence type="ECO:0000313" key="1">
    <source>
        <dbReference type="EMBL" id="OGH66594.1"/>
    </source>
</evidence>
<organism evidence="1 2">
    <name type="scientific">Candidatus Magasanikbacteria bacterium RIFCSPHIGHO2_02_FULL_41_13</name>
    <dbReference type="NCBI Taxonomy" id="1798676"/>
    <lineage>
        <taxon>Bacteria</taxon>
        <taxon>Candidatus Magasanikiibacteriota</taxon>
    </lineage>
</organism>
<dbReference type="EMBL" id="MFPX01000015">
    <property type="protein sequence ID" value="OGH66594.1"/>
    <property type="molecule type" value="Genomic_DNA"/>
</dbReference>
<accession>A0A1F6M4P0</accession>
<comment type="caution">
    <text evidence="1">The sequence shown here is derived from an EMBL/GenBank/DDBJ whole genome shotgun (WGS) entry which is preliminary data.</text>
</comment>